<dbReference type="RefSeq" id="WP_211043672.1">
    <property type="nucleotide sequence ID" value="NZ_JAELVF020000001.1"/>
</dbReference>
<dbReference type="AlphaFoldDB" id="A0A949JLH8"/>
<feature type="domain" description="Rhodanese" evidence="4">
    <location>
        <begin position="106"/>
        <end position="149"/>
    </location>
</feature>
<feature type="compositionally biased region" description="Low complexity" evidence="3">
    <location>
        <begin position="25"/>
        <end position="34"/>
    </location>
</feature>
<evidence type="ECO:0000313" key="6">
    <source>
        <dbReference type="Proteomes" id="UP000694501"/>
    </source>
</evidence>
<dbReference type="Gene3D" id="3.40.50.2300">
    <property type="match status" value="2"/>
</dbReference>
<dbReference type="Proteomes" id="UP000694501">
    <property type="component" value="Unassembled WGS sequence"/>
</dbReference>
<name>A0A949JLH8_9ACTN</name>
<evidence type="ECO:0000313" key="5">
    <source>
        <dbReference type="EMBL" id="MBU7598404.1"/>
    </source>
</evidence>
<sequence length="458" mass="47956">MTARRQPRPRTAPRRLFHKGRTDSAHGAASGSSRPGAALAAVLGLALLATGCGVLPGEEEDGPITVMTWAPVKTGATNMPGVTALAKAYARWVNAEGGVNGRELRVITCNEGNTGVRAAQCARRAKEEGVVAVVGSYSQHGQSFMPHLESVGIPYLGGYGFTEEEFRSPLSYPVNGGQPALLAGSGSQLAGSCEQVALVRPDTTAGDELPELFNAGLAGGDREPAADILAPEDSADYTGEAERALSGAGARKVPGGAAAGSVPPRAEGSCVTAALGGRTGTFLDSFNRLHRDHERVLLGSVAGSVQQALVNRTGGSGSPLEGSYVTSWYPAGGDPVWERMKDVVREHAFGDNRIDTYDPGVQTTWVAYTVLRRVVESIEGEVTRHTVQQRLDSGAPVSTGGITPPLAWRYDDLLGARSYPRLVNSKVSLQRVEGGVLVASGRAELDVAPILERAGRRN</sequence>
<dbReference type="InterPro" id="IPR001763">
    <property type="entry name" value="Rhodanese-like_dom"/>
</dbReference>
<keyword evidence="6" id="KW-1185">Reference proteome</keyword>
<gene>
    <name evidence="5" type="ORF">JGS22_012460</name>
</gene>
<dbReference type="Pfam" id="PF13458">
    <property type="entry name" value="Peripla_BP_6"/>
    <property type="match status" value="1"/>
</dbReference>
<dbReference type="InterPro" id="IPR028082">
    <property type="entry name" value="Peripla_BP_I"/>
</dbReference>
<organism evidence="5 6">
    <name type="scientific">Streptomyces tardus</name>
    <dbReference type="NCBI Taxonomy" id="2780544"/>
    <lineage>
        <taxon>Bacteria</taxon>
        <taxon>Bacillati</taxon>
        <taxon>Actinomycetota</taxon>
        <taxon>Actinomycetes</taxon>
        <taxon>Kitasatosporales</taxon>
        <taxon>Streptomycetaceae</taxon>
        <taxon>Streptomyces</taxon>
    </lineage>
</organism>
<evidence type="ECO:0000256" key="3">
    <source>
        <dbReference type="SAM" id="MobiDB-lite"/>
    </source>
</evidence>
<dbReference type="PROSITE" id="PS50206">
    <property type="entry name" value="RHODANESE_3"/>
    <property type="match status" value="1"/>
</dbReference>
<dbReference type="EMBL" id="JAELVF020000001">
    <property type="protein sequence ID" value="MBU7598404.1"/>
    <property type="molecule type" value="Genomic_DNA"/>
</dbReference>
<evidence type="ECO:0000259" key="4">
    <source>
        <dbReference type="PROSITE" id="PS50206"/>
    </source>
</evidence>
<comment type="caution">
    <text evidence="5">The sequence shown here is derived from an EMBL/GenBank/DDBJ whole genome shotgun (WGS) entry which is preliminary data.</text>
</comment>
<dbReference type="InterPro" id="IPR028081">
    <property type="entry name" value="Leu-bd"/>
</dbReference>
<comment type="similarity">
    <text evidence="1">Belongs to the leucine-binding protein family.</text>
</comment>
<evidence type="ECO:0000256" key="1">
    <source>
        <dbReference type="ARBA" id="ARBA00010062"/>
    </source>
</evidence>
<evidence type="ECO:0000256" key="2">
    <source>
        <dbReference type="ARBA" id="ARBA00022729"/>
    </source>
</evidence>
<dbReference type="SUPFAM" id="SSF53822">
    <property type="entry name" value="Periplasmic binding protein-like I"/>
    <property type="match status" value="1"/>
</dbReference>
<accession>A0A949JLH8</accession>
<feature type="region of interest" description="Disordered" evidence="3">
    <location>
        <begin position="246"/>
        <end position="266"/>
    </location>
</feature>
<protein>
    <submittedName>
        <fullName evidence="5">ABC transporter substrate-binding protein</fullName>
    </submittedName>
</protein>
<reference evidence="5" key="1">
    <citation type="submission" date="2021-06" db="EMBL/GenBank/DDBJ databases">
        <title>Sequencing of actinobacteria type strains.</title>
        <authorList>
            <person name="Nguyen G.-S."/>
            <person name="Wentzel A."/>
        </authorList>
    </citation>
    <scope>NUCLEOTIDE SEQUENCE</scope>
    <source>
        <strain evidence="5">P38-E01</strain>
    </source>
</reference>
<feature type="region of interest" description="Disordered" evidence="3">
    <location>
        <begin position="1"/>
        <end position="34"/>
    </location>
</feature>
<proteinExistence type="inferred from homology"/>
<keyword evidence="2" id="KW-0732">Signal</keyword>
<feature type="compositionally biased region" description="Basic residues" evidence="3">
    <location>
        <begin position="1"/>
        <end position="19"/>
    </location>
</feature>